<protein>
    <submittedName>
        <fullName evidence="2">DUF969 domain-containing protein</fullName>
    </submittedName>
</protein>
<feature type="transmembrane region" description="Helical" evidence="1">
    <location>
        <begin position="55"/>
        <end position="74"/>
    </location>
</feature>
<name>A0A4Q2RAN2_9HYPH</name>
<comment type="caution">
    <text evidence="2">The sequence shown here is derived from an EMBL/GenBank/DDBJ whole genome shotgun (WGS) entry which is preliminary data.</text>
</comment>
<keyword evidence="1" id="KW-0472">Membrane</keyword>
<reference evidence="2 3" key="1">
    <citation type="submission" date="2018-09" db="EMBL/GenBank/DDBJ databases">
        <authorList>
            <person name="Grouzdev D.S."/>
            <person name="Krutkina M.S."/>
        </authorList>
    </citation>
    <scope>NUCLEOTIDE SEQUENCE [LARGE SCALE GENOMIC DNA]</scope>
    <source>
        <strain evidence="2 3">RmlP001</strain>
    </source>
</reference>
<gene>
    <name evidence="2" type="ORF">D3272_20020</name>
</gene>
<dbReference type="OrthoDB" id="80065at2"/>
<reference evidence="2 3" key="2">
    <citation type="submission" date="2019-02" db="EMBL/GenBank/DDBJ databases">
        <title>'Lichenibacterium ramalinii' gen. nov. sp. nov., 'Lichenibacterium minor' gen. nov. sp. nov.</title>
        <authorList>
            <person name="Pankratov T."/>
        </authorList>
    </citation>
    <scope>NUCLEOTIDE SEQUENCE [LARGE SCALE GENOMIC DNA]</scope>
    <source>
        <strain evidence="2 3">RmlP001</strain>
    </source>
</reference>
<dbReference type="Pfam" id="PF06149">
    <property type="entry name" value="DUF969"/>
    <property type="match status" value="1"/>
</dbReference>
<dbReference type="Proteomes" id="UP000289411">
    <property type="component" value="Unassembled WGS sequence"/>
</dbReference>
<evidence type="ECO:0000313" key="3">
    <source>
        <dbReference type="Proteomes" id="UP000289411"/>
    </source>
</evidence>
<dbReference type="RefSeq" id="WP_129220984.1">
    <property type="nucleotide sequence ID" value="NZ_QYBC01000018.1"/>
</dbReference>
<proteinExistence type="predicted"/>
<accession>A0A4Q2RAN2</accession>
<keyword evidence="1" id="KW-0812">Transmembrane</keyword>
<dbReference type="EMBL" id="QYBC01000018">
    <property type="protein sequence ID" value="RYB02686.1"/>
    <property type="molecule type" value="Genomic_DNA"/>
</dbReference>
<organism evidence="2 3">
    <name type="scientific">Lichenibacterium ramalinae</name>
    <dbReference type="NCBI Taxonomy" id="2316527"/>
    <lineage>
        <taxon>Bacteria</taxon>
        <taxon>Pseudomonadati</taxon>
        <taxon>Pseudomonadota</taxon>
        <taxon>Alphaproteobacteria</taxon>
        <taxon>Hyphomicrobiales</taxon>
        <taxon>Lichenihabitantaceae</taxon>
        <taxon>Lichenibacterium</taxon>
    </lineage>
</organism>
<evidence type="ECO:0000313" key="2">
    <source>
        <dbReference type="EMBL" id="RYB02686.1"/>
    </source>
</evidence>
<keyword evidence="1" id="KW-1133">Transmembrane helix</keyword>
<dbReference type="AlphaFoldDB" id="A0A4Q2RAN2"/>
<feature type="transmembrane region" description="Helical" evidence="1">
    <location>
        <begin position="189"/>
        <end position="210"/>
    </location>
</feature>
<feature type="transmembrane region" description="Helical" evidence="1">
    <location>
        <begin position="7"/>
        <end position="35"/>
    </location>
</feature>
<keyword evidence="3" id="KW-1185">Reference proteome</keyword>
<evidence type="ECO:0000256" key="1">
    <source>
        <dbReference type="SAM" id="Phobius"/>
    </source>
</evidence>
<sequence>MLVLFGIPILVIGFVIGLNPLLVVAIAGTATGLLAGLDPLAILSAFGKAFVQNRYIGIVWLVVPVIGLLERCGLRERAQILIARVHAATTGRVLLIYLVIRQLSAALGLTSLGGHAQMVRPLIAPMAEGAEERHGPLTDDTRALIRAHAAAVDNIGVFFGEDVFIAIGSILLIKAFLGDNGIQVQPLDLAVWAIPTAVLAFAVHGTRLYLLDRRLARARGTAPGMSA</sequence>
<feature type="transmembrane region" description="Helical" evidence="1">
    <location>
        <begin position="155"/>
        <end position="177"/>
    </location>
</feature>
<dbReference type="InterPro" id="IPR010374">
    <property type="entry name" value="DUF969"/>
</dbReference>